<sequence>MSESQDPPSVVAPAPESPSVKKRSFVESALSELGLISLWESTVDIKLLCAQRFVRMLGYGVSTLILVAYLDALGNRKTEIGLFMTLTLAGDICISFFLTLFADALGRKATLALGALLMAGSGIVFACFGTYWILLVAAIVGVISPNGNEIGPFRAIEESIVAQLTVPGNRSDIYAWYSLFGLAGAAFGLMICGWVLQLLTEVLHWDLLSSYRAIYVIYAAIGLLKLCLTLLLSRSVEAEKKQQQAPRTPGREDESTPLLNNHTRNDEQGTLTVVTPKRGLRALLPDIKKDSASVVSILCLLFALDAFGTGVNPLSWITYYFQWRFNIEKGQLGSIFFVTQILAAMSMIVASSIAKRLGNVKTMVLTHLPSQVFRALIGVPNDMHIALLFCIINASTASMDTAPRSAFLATIILPEERTAVMGTLNVVKTTASSLGPIITGVLVDHDLYWVSFVASGSLKALYDVGILIFFRHKEKEREKSERDRIQRQEEESRGVTHEERPNESS</sequence>
<comment type="caution">
    <text evidence="1">The sequence shown here is derived from an EMBL/GenBank/DDBJ whole genome shotgun (WGS) entry which is preliminary data.</text>
</comment>
<keyword evidence="2" id="KW-1185">Reference proteome</keyword>
<proteinExistence type="predicted"/>
<organism evidence="1 2">
    <name type="scientific">Xylaria curta</name>
    <dbReference type="NCBI Taxonomy" id="42375"/>
    <lineage>
        <taxon>Eukaryota</taxon>
        <taxon>Fungi</taxon>
        <taxon>Dikarya</taxon>
        <taxon>Ascomycota</taxon>
        <taxon>Pezizomycotina</taxon>
        <taxon>Sordariomycetes</taxon>
        <taxon>Xylariomycetidae</taxon>
        <taxon>Xylariales</taxon>
        <taxon>Xylariaceae</taxon>
        <taxon>Xylaria</taxon>
    </lineage>
</organism>
<protein>
    <submittedName>
        <fullName evidence="1">Uncharacterized protein</fullName>
    </submittedName>
</protein>
<dbReference type="Proteomes" id="UP001143856">
    <property type="component" value="Unassembled WGS sequence"/>
</dbReference>
<evidence type="ECO:0000313" key="2">
    <source>
        <dbReference type="Proteomes" id="UP001143856"/>
    </source>
</evidence>
<reference evidence="1" key="1">
    <citation type="submission" date="2022-10" db="EMBL/GenBank/DDBJ databases">
        <title>Genome Sequence of Xylaria curta.</title>
        <authorList>
            <person name="Buettner E."/>
        </authorList>
    </citation>
    <scope>NUCLEOTIDE SEQUENCE</scope>
    <source>
        <strain evidence="1">Babe10</strain>
    </source>
</reference>
<dbReference type="EMBL" id="JAPDGR010001262">
    <property type="protein sequence ID" value="KAJ2984606.1"/>
    <property type="molecule type" value="Genomic_DNA"/>
</dbReference>
<gene>
    <name evidence="1" type="ORF">NUW58_g5972</name>
</gene>
<evidence type="ECO:0000313" key="1">
    <source>
        <dbReference type="EMBL" id="KAJ2984606.1"/>
    </source>
</evidence>
<name>A0ACC1P0J2_9PEZI</name>
<accession>A0ACC1P0J2</accession>